<sequence length="100" mass="10637">MPTYRFACETCGAFDRDLPMNEAGSAARCPYCGMMALRQFTSFYVGAAVSAERRARSAGAGQEPVCVVRDHPPSHGGAHAGHRHAAVSAGRPWQLGHVHG</sequence>
<dbReference type="RefSeq" id="WP_082743934.1">
    <property type="nucleotide sequence ID" value="NZ_JADPKZ010000048.1"/>
</dbReference>
<gene>
    <name evidence="3" type="ORF">IW967_14450</name>
</gene>
<dbReference type="EMBL" id="JADPKZ010000048">
    <property type="protein sequence ID" value="MBF8379048.1"/>
    <property type="molecule type" value="Genomic_DNA"/>
</dbReference>
<proteinExistence type="predicted"/>
<accession>A0ABS0F6X0</accession>
<evidence type="ECO:0000313" key="3">
    <source>
        <dbReference type="EMBL" id="MBF8379048.1"/>
    </source>
</evidence>
<feature type="region of interest" description="Disordered" evidence="1">
    <location>
        <begin position="60"/>
        <end position="86"/>
    </location>
</feature>
<name>A0ABS0F6X0_9BACL</name>
<comment type="caution">
    <text evidence="3">The sequence shown here is derived from an EMBL/GenBank/DDBJ whole genome shotgun (WGS) entry which is preliminary data.</text>
</comment>
<feature type="domain" description="Putative regulatory protein FmdB zinc ribbon" evidence="2">
    <location>
        <begin position="1"/>
        <end position="41"/>
    </location>
</feature>
<organism evidence="3 4">
    <name type="scientific">Alicyclobacillus mali</name>
    <name type="common">ex Roth et al. 2021</name>
    <dbReference type="NCBI Taxonomy" id="1123961"/>
    <lineage>
        <taxon>Bacteria</taxon>
        <taxon>Bacillati</taxon>
        <taxon>Bacillota</taxon>
        <taxon>Bacilli</taxon>
        <taxon>Bacillales</taxon>
        <taxon>Alicyclobacillaceae</taxon>
        <taxon>Alicyclobacillus</taxon>
    </lineage>
</organism>
<evidence type="ECO:0000256" key="1">
    <source>
        <dbReference type="SAM" id="MobiDB-lite"/>
    </source>
</evidence>
<protein>
    <submittedName>
        <fullName evidence="3">Zinc ribbon domain-containing protein</fullName>
    </submittedName>
</protein>
<dbReference type="InterPro" id="IPR013429">
    <property type="entry name" value="Regulatory_FmdB_Zinc_ribbon"/>
</dbReference>
<dbReference type="SMART" id="SM00834">
    <property type="entry name" value="CxxC_CXXC_SSSS"/>
    <property type="match status" value="1"/>
</dbReference>
<reference evidence="3 4" key="1">
    <citation type="submission" date="2020-11" db="EMBL/GenBank/DDBJ databases">
        <title>Genomic insight of Alicyclobacillus mali FL 18 reveals a new arsenic-resistant strain, with potential in environmental biotechnology.</title>
        <authorList>
            <person name="Fiorentino G."/>
            <person name="Gallo G."/>
            <person name="Aulitto M."/>
        </authorList>
    </citation>
    <scope>NUCLEOTIDE SEQUENCE [LARGE SCALE GENOMIC DNA]</scope>
    <source>
        <strain evidence="3 4">FL 18</strain>
    </source>
</reference>
<dbReference type="NCBIfam" id="TIGR02605">
    <property type="entry name" value="CxxC_CxxC_SSSS"/>
    <property type="match status" value="1"/>
</dbReference>
<evidence type="ECO:0000259" key="2">
    <source>
        <dbReference type="SMART" id="SM00834"/>
    </source>
</evidence>
<evidence type="ECO:0000313" key="4">
    <source>
        <dbReference type="Proteomes" id="UP000642910"/>
    </source>
</evidence>
<dbReference type="Proteomes" id="UP000642910">
    <property type="component" value="Unassembled WGS sequence"/>
</dbReference>
<keyword evidence="4" id="KW-1185">Reference proteome</keyword>